<gene>
    <name evidence="2" type="ORF">RirG_028590</name>
</gene>
<accession>A0A015KBF5</accession>
<dbReference type="InterPro" id="IPR000719">
    <property type="entry name" value="Prot_kinase_dom"/>
</dbReference>
<sequence>MSNNSEIQDTEHKNEWDNWTYECKDFHNIQEIGSSSSGKVYRANRKDSEQYIALKYFFNLNDVVVKEIVHELKLQREGEIQFHDNIIKFHGIAKFDSDNQDNQDELLKGHLLVMEYADSGTLKDYLKKNFNNLTWDDKYNMAYQLSCAVSCLHDEGIVHRDLHPGNILVHKNTIKLADCGLSKRIGLASKQLILSGIIPYVDPKNIKNSTQLFSYNEKSDIYSIGVLLWEISSGKSPFSTEEYNIDLAIDILQGLRESPIPDTPENYIKLYIDCWDGEPNNRPTIGQVVKSLKAIMTATKPISITGNHHIKSGFQLSDKLEINPINNITSSNASSVSNSYNGMEKDIFISITTNEKIVDESISSKENLKIVIKKIVEYIFKLVNLGKEVTYYIIDYINNDHSVKSQEIYNWLLNNQNDLDSIFLLGYFNYVGIETSGNLNQAFDLFIKASEQDHTLAQFYVGLCYEFGYGSEKNEKLAFKFYEKVANKNYPTGINYLGYFYERGMGIEKDLKKAVSLYEKAANLGNILAQYNLAIMYMNGYGVDKDDNKAFELSIQSAEGEFIDGIRALGYCYSCGIGTSVNKQKAFELYQQAADLGDTDAQYNLGDMYEIGDGICKDINKAIYWFEQSAKQGDQEAQNRLKNLKK</sequence>
<dbReference type="InterPro" id="IPR052945">
    <property type="entry name" value="Mitotic_Regulator"/>
</dbReference>
<dbReference type="SUPFAM" id="SSF56112">
    <property type="entry name" value="Protein kinase-like (PK-like)"/>
    <property type="match status" value="1"/>
</dbReference>
<organism evidence="2 3">
    <name type="scientific">Rhizophagus irregularis (strain DAOM 197198w)</name>
    <name type="common">Glomus intraradices</name>
    <dbReference type="NCBI Taxonomy" id="1432141"/>
    <lineage>
        <taxon>Eukaryota</taxon>
        <taxon>Fungi</taxon>
        <taxon>Fungi incertae sedis</taxon>
        <taxon>Mucoromycota</taxon>
        <taxon>Glomeromycotina</taxon>
        <taxon>Glomeromycetes</taxon>
        <taxon>Glomerales</taxon>
        <taxon>Glomeraceae</taxon>
        <taxon>Rhizophagus</taxon>
    </lineage>
</organism>
<keyword evidence="3" id="KW-1185">Reference proteome</keyword>
<dbReference type="InterPro" id="IPR006597">
    <property type="entry name" value="Sel1-like"/>
</dbReference>
<dbReference type="Pfam" id="PF00069">
    <property type="entry name" value="Pkinase"/>
    <property type="match status" value="1"/>
</dbReference>
<evidence type="ECO:0000313" key="2">
    <source>
        <dbReference type="EMBL" id="EXX76915.1"/>
    </source>
</evidence>
<dbReference type="InterPro" id="IPR011990">
    <property type="entry name" value="TPR-like_helical_dom_sf"/>
</dbReference>
<dbReference type="Gene3D" id="1.25.40.10">
    <property type="entry name" value="Tetratricopeptide repeat domain"/>
    <property type="match status" value="2"/>
</dbReference>
<comment type="caution">
    <text evidence="2">The sequence shown here is derived from an EMBL/GenBank/DDBJ whole genome shotgun (WGS) entry which is preliminary data.</text>
</comment>
<dbReference type="HOGENOM" id="CLU_000288_7_12_1"/>
<dbReference type="PANTHER" id="PTHR43628:SF1">
    <property type="entry name" value="CHITIN SYNTHASE REGULATORY FACTOR 2-RELATED"/>
    <property type="match status" value="1"/>
</dbReference>
<dbReference type="AlphaFoldDB" id="A0A015KBF5"/>
<dbReference type="EMBL" id="JEMT01011774">
    <property type="protein sequence ID" value="EXX76915.1"/>
    <property type="molecule type" value="Genomic_DNA"/>
</dbReference>
<dbReference type="GO" id="GO:0005524">
    <property type="term" value="F:ATP binding"/>
    <property type="evidence" value="ECO:0007669"/>
    <property type="project" value="InterPro"/>
</dbReference>
<feature type="domain" description="Protein kinase" evidence="1">
    <location>
        <begin position="26"/>
        <end position="296"/>
    </location>
</feature>
<evidence type="ECO:0000259" key="1">
    <source>
        <dbReference type="PROSITE" id="PS50011"/>
    </source>
</evidence>
<reference evidence="2 3" key="1">
    <citation type="submission" date="2014-02" db="EMBL/GenBank/DDBJ databases">
        <title>Single nucleus genome sequencing reveals high similarity among nuclei of an endomycorrhizal fungus.</title>
        <authorList>
            <person name="Lin K."/>
            <person name="Geurts R."/>
            <person name="Zhang Z."/>
            <person name="Limpens E."/>
            <person name="Saunders D.G."/>
            <person name="Mu D."/>
            <person name="Pang E."/>
            <person name="Cao H."/>
            <person name="Cha H."/>
            <person name="Lin T."/>
            <person name="Zhou Q."/>
            <person name="Shang Y."/>
            <person name="Li Y."/>
            <person name="Ivanov S."/>
            <person name="Sharma T."/>
            <person name="Velzen R.V."/>
            <person name="Ruijter N.D."/>
            <person name="Aanen D.K."/>
            <person name="Win J."/>
            <person name="Kamoun S."/>
            <person name="Bisseling T."/>
            <person name="Huang S."/>
        </authorList>
    </citation>
    <scope>NUCLEOTIDE SEQUENCE [LARGE SCALE GENOMIC DNA]</scope>
    <source>
        <strain evidence="3">DAOM197198w</strain>
    </source>
</reference>
<proteinExistence type="predicted"/>
<protein>
    <submittedName>
        <fullName evidence="2">Cdc15p</fullName>
    </submittedName>
</protein>
<dbReference type="PANTHER" id="PTHR43628">
    <property type="entry name" value="ACTIVATOR OF C KINASE PROTEIN 1-RELATED"/>
    <property type="match status" value="1"/>
</dbReference>
<dbReference type="PRINTS" id="PR00109">
    <property type="entry name" value="TYRKINASE"/>
</dbReference>
<dbReference type="Proteomes" id="UP000022910">
    <property type="component" value="Unassembled WGS sequence"/>
</dbReference>
<dbReference type="SUPFAM" id="SSF81901">
    <property type="entry name" value="HCP-like"/>
    <property type="match status" value="2"/>
</dbReference>
<dbReference type="InterPro" id="IPR011009">
    <property type="entry name" value="Kinase-like_dom_sf"/>
</dbReference>
<dbReference type="Pfam" id="PF08238">
    <property type="entry name" value="Sel1"/>
    <property type="match status" value="6"/>
</dbReference>
<dbReference type="SMART" id="SM00671">
    <property type="entry name" value="SEL1"/>
    <property type="match status" value="6"/>
</dbReference>
<name>A0A015KBF5_RHIIW</name>
<dbReference type="SMR" id="A0A015KBF5"/>
<dbReference type="Gene3D" id="1.10.510.10">
    <property type="entry name" value="Transferase(Phosphotransferase) domain 1"/>
    <property type="match status" value="1"/>
</dbReference>
<dbReference type="GO" id="GO:0004672">
    <property type="term" value="F:protein kinase activity"/>
    <property type="evidence" value="ECO:0007669"/>
    <property type="project" value="InterPro"/>
</dbReference>
<dbReference type="InterPro" id="IPR001245">
    <property type="entry name" value="Ser-Thr/Tyr_kinase_cat_dom"/>
</dbReference>
<evidence type="ECO:0000313" key="3">
    <source>
        <dbReference type="Proteomes" id="UP000022910"/>
    </source>
</evidence>
<dbReference type="PROSITE" id="PS50011">
    <property type="entry name" value="PROTEIN_KINASE_DOM"/>
    <property type="match status" value="1"/>
</dbReference>